<dbReference type="InterPro" id="IPR051200">
    <property type="entry name" value="Host-pathogen_enzymatic-act"/>
</dbReference>
<dbReference type="Gene3D" id="2.130.10.10">
    <property type="entry name" value="YVTN repeat-like/Quinoprotein amine dehydrogenase"/>
    <property type="match status" value="1"/>
</dbReference>
<dbReference type="EMBL" id="CP041165">
    <property type="protein sequence ID" value="QOP40376.1"/>
    <property type="molecule type" value="Genomic_DNA"/>
</dbReference>
<keyword evidence="2" id="KW-1185">Reference proteome</keyword>
<gene>
    <name evidence="1" type="ORF">FJR03_00910</name>
</gene>
<evidence type="ECO:0000313" key="2">
    <source>
        <dbReference type="Proteomes" id="UP000593910"/>
    </source>
</evidence>
<dbReference type="Proteomes" id="UP000593910">
    <property type="component" value="Chromosome"/>
</dbReference>
<dbReference type="AlphaFoldDB" id="A0A7M3V9E3"/>
<name>A0A7M3V9E3_9BACT</name>
<organism evidence="1 2">
    <name type="scientific">Sulfurimonas marina</name>
    <dbReference type="NCBI Taxonomy" id="2590551"/>
    <lineage>
        <taxon>Bacteria</taxon>
        <taxon>Pseudomonadati</taxon>
        <taxon>Campylobacterota</taxon>
        <taxon>Epsilonproteobacteria</taxon>
        <taxon>Campylobacterales</taxon>
        <taxon>Sulfurimonadaceae</taxon>
        <taxon>Sulfurimonas</taxon>
    </lineage>
</organism>
<dbReference type="InterPro" id="IPR015943">
    <property type="entry name" value="WD40/YVTN_repeat-like_dom_sf"/>
</dbReference>
<proteinExistence type="predicted"/>
<protein>
    <submittedName>
        <fullName evidence="1">WD40 repeat domain-containing protein</fullName>
    </submittedName>
</protein>
<sequence length="706" mass="81566">MKELSLHLCRSVVASAYTGQTFVIIDSTPTFYTYDKNALFESHSKLQGFATYINRYSHNITLSHDGAYALLCDTKKNRILLIDMQNKKLKANIPYSKAPNFALFNQTSEYFIISNSVGNITIYNTDTLAVMAQLNIPDELRTVTFSDDDSKIAIAAHNKKVYIFSVETQKLLETITFDEIVEVLSFSKENTTLLTFSRKGNVTLYSLVHKKMYSAAPRSQWPSTLAHTQNKEVVLVGTRGSQIDIYTTSRGNKLGTLHFDYWGVTSIYATNECVLVGFSDGNCIILNIQEEIQKAQQALDENRIGILAELCYMYPLLFINPEVCALINEKYKEIFSFKAQSDEQALGYDALISFIIENDTKKQELLTFIYQSNEIVSFMQEVECGNFDGACENTYKFPVLRQLREFSEFRTICHRNVSEEIELLEKDPNKFTTYREEKTHNCTACIYKILTNEETLKRVYVDFKKAVQAKNYTTMLDLATKFPSFKQTRLYRRVMSYGEALIDKILLMMQSDHIEEATKYAVMLSKIKPFEKTGLDFKEQITHFMTLEQASKKDDVLKVFDLAEKNPAFRTTKAFQQQLQNYQNKYSLAKVQALKGDVAACKIILGDYFKVEHFKEKNLDILKIALLHEIKHFSPKESEKKFLDKYHEYFGWDEMYDQVCTFLQHTANTIKKLTPVETEYKELQTLIEGEKVKNKVIKKKENKSEM</sequence>
<dbReference type="PANTHER" id="PTHR47197:SF3">
    <property type="entry name" value="DIHYDRO-HEME D1 DEHYDROGENASE"/>
    <property type="match status" value="1"/>
</dbReference>
<dbReference type="InterPro" id="IPR036322">
    <property type="entry name" value="WD40_repeat_dom_sf"/>
</dbReference>
<dbReference type="RefSeq" id="WP_193113804.1">
    <property type="nucleotide sequence ID" value="NZ_CP041165.1"/>
</dbReference>
<dbReference type="PANTHER" id="PTHR47197">
    <property type="entry name" value="PROTEIN NIRF"/>
    <property type="match status" value="1"/>
</dbReference>
<reference evidence="1 2" key="1">
    <citation type="submission" date="2019-06" db="EMBL/GenBank/DDBJ databases">
        <title>Sulfurimonas gotlandica sp. nov., a chemoautotrophic and psychrotolerant epsilonproteobacterium isolated from a pelagic redoxcline, and an emended description of the genus Sulfurimonas.</title>
        <authorList>
            <person name="Wang S."/>
            <person name="Jiang L."/>
            <person name="Shao Z."/>
        </authorList>
    </citation>
    <scope>NUCLEOTIDE SEQUENCE [LARGE SCALE GENOMIC DNA]</scope>
    <source>
        <strain evidence="1 2">B2</strain>
    </source>
</reference>
<dbReference type="KEGG" id="smax:FJR03_00910"/>
<dbReference type="SUPFAM" id="SSF50978">
    <property type="entry name" value="WD40 repeat-like"/>
    <property type="match status" value="1"/>
</dbReference>
<accession>A0A7M3V9E3</accession>
<evidence type="ECO:0000313" key="1">
    <source>
        <dbReference type="EMBL" id="QOP40376.1"/>
    </source>
</evidence>